<protein>
    <recommendedName>
        <fullName evidence="2">ribonuclease T1</fullName>
        <ecNumber evidence="2">4.6.1.24</ecNumber>
    </recommendedName>
</protein>
<dbReference type="Gene3D" id="3.10.450.30">
    <property type="entry name" value="Microbial ribonucleases"/>
    <property type="match status" value="1"/>
</dbReference>
<name>M3D5B8_SPHMS</name>
<comment type="similarity">
    <text evidence="1">Belongs to the ribonuclease N1/T1 family.</text>
</comment>
<proteinExistence type="inferred from homology"/>
<dbReference type="InterPro" id="IPR000026">
    <property type="entry name" value="N1-like"/>
</dbReference>
<dbReference type="OrthoDB" id="5425539at2759"/>
<evidence type="ECO:0000256" key="5">
    <source>
        <dbReference type="ARBA" id="ARBA00022801"/>
    </source>
</evidence>
<dbReference type="EC" id="4.6.1.24" evidence="2"/>
<feature type="signal peptide" evidence="9">
    <location>
        <begin position="1"/>
        <end position="18"/>
    </location>
</feature>
<dbReference type="AlphaFoldDB" id="M3D5B8"/>
<evidence type="ECO:0000256" key="1">
    <source>
        <dbReference type="ARBA" id="ARBA00009006"/>
    </source>
</evidence>
<sequence>MQFSFLSAALLFAVGTISAPTALPADGNVIVTRQSATTCGSYQYTAARVRAALNQGVMYYNNGQQVGDNDYPHTFNNREGFNFAVSGPYQEFPILQNGNVYTGGSPGADRVVFNTNGAYAGAITHTGASGNNFVGCSGTSL</sequence>
<evidence type="ECO:0000256" key="7">
    <source>
        <dbReference type="ARBA" id="ARBA00023239"/>
    </source>
</evidence>
<dbReference type="OMA" id="YEFPLRT"/>
<keyword evidence="5" id="KW-0378">Hydrolase</keyword>
<evidence type="ECO:0000256" key="6">
    <source>
        <dbReference type="ARBA" id="ARBA00023157"/>
    </source>
</evidence>
<dbReference type="SUPFAM" id="SSF53933">
    <property type="entry name" value="Microbial ribonucleases"/>
    <property type="match status" value="1"/>
</dbReference>
<organism evidence="10 11">
    <name type="scientific">Sphaerulina musiva (strain SO2202)</name>
    <name type="common">Poplar stem canker fungus</name>
    <name type="synonym">Septoria musiva</name>
    <dbReference type="NCBI Taxonomy" id="692275"/>
    <lineage>
        <taxon>Eukaryota</taxon>
        <taxon>Fungi</taxon>
        <taxon>Dikarya</taxon>
        <taxon>Ascomycota</taxon>
        <taxon>Pezizomycotina</taxon>
        <taxon>Dothideomycetes</taxon>
        <taxon>Dothideomycetidae</taxon>
        <taxon>Mycosphaerellales</taxon>
        <taxon>Mycosphaerellaceae</taxon>
        <taxon>Sphaerulina</taxon>
    </lineage>
</organism>
<keyword evidence="4" id="KW-0255">Endonuclease</keyword>
<dbReference type="GO" id="GO:0046589">
    <property type="term" value="F:ribonuclease T1 activity"/>
    <property type="evidence" value="ECO:0007669"/>
    <property type="project" value="UniProtKB-EC"/>
</dbReference>
<reference evidence="10 11" key="1">
    <citation type="journal article" date="2012" name="PLoS Pathog.">
        <title>Diverse lifestyles and strategies of plant pathogenesis encoded in the genomes of eighteen Dothideomycetes fungi.</title>
        <authorList>
            <person name="Ohm R.A."/>
            <person name="Feau N."/>
            <person name="Henrissat B."/>
            <person name="Schoch C.L."/>
            <person name="Horwitz B.A."/>
            <person name="Barry K.W."/>
            <person name="Condon B.J."/>
            <person name="Copeland A.C."/>
            <person name="Dhillon B."/>
            <person name="Glaser F."/>
            <person name="Hesse C.N."/>
            <person name="Kosti I."/>
            <person name="LaButti K."/>
            <person name="Lindquist E.A."/>
            <person name="Lucas S."/>
            <person name="Salamov A.A."/>
            <person name="Bradshaw R.E."/>
            <person name="Ciuffetti L."/>
            <person name="Hamelin R.C."/>
            <person name="Kema G.H.J."/>
            <person name="Lawrence C."/>
            <person name="Scott J.A."/>
            <person name="Spatafora J.W."/>
            <person name="Turgeon B.G."/>
            <person name="de Wit P.J.G.M."/>
            <person name="Zhong S."/>
            <person name="Goodwin S.B."/>
            <person name="Grigoriev I.V."/>
        </authorList>
    </citation>
    <scope>NUCLEOTIDE SEQUENCE [LARGE SCALE GENOMIC DNA]</scope>
    <source>
        <strain evidence="10 11">SO2202</strain>
    </source>
</reference>
<keyword evidence="3" id="KW-0540">Nuclease</keyword>
<dbReference type="HOGENOM" id="CLU_111658_2_0_1"/>
<dbReference type="EMBL" id="KB456263">
    <property type="protein sequence ID" value="EMF13079.1"/>
    <property type="molecule type" value="Genomic_DNA"/>
</dbReference>
<dbReference type="GO" id="GO:0003723">
    <property type="term" value="F:RNA binding"/>
    <property type="evidence" value="ECO:0007669"/>
    <property type="project" value="InterPro"/>
</dbReference>
<comment type="catalytic activity">
    <reaction evidence="8">
        <text>[RNA] containing guanosine + H2O = an [RNA fragment]-3'-guanosine-3'-phosphate + a 5'-hydroxy-ribonucleotide-3'-[RNA fragment].</text>
        <dbReference type="EC" id="4.6.1.24"/>
    </reaction>
</comment>
<keyword evidence="11" id="KW-1185">Reference proteome</keyword>
<accession>M3D5B8</accession>
<dbReference type="GeneID" id="27902076"/>
<evidence type="ECO:0000313" key="10">
    <source>
        <dbReference type="EMBL" id="EMF13079.1"/>
    </source>
</evidence>
<dbReference type="RefSeq" id="XP_016761200.1">
    <property type="nucleotide sequence ID" value="XM_016904939.1"/>
</dbReference>
<keyword evidence="7" id="KW-0456">Lyase</keyword>
<evidence type="ECO:0000256" key="8">
    <source>
        <dbReference type="ARBA" id="ARBA00034015"/>
    </source>
</evidence>
<dbReference type="GO" id="GO:0016787">
    <property type="term" value="F:hydrolase activity"/>
    <property type="evidence" value="ECO:0007669"/>
    <property type="project" value="UniProtKB-KW"/>
</dbReference>
<gene>
    <name evidence="10" type="ORF">SEPMUDRAFT_148453</name>
</gene>
<feature type="chain" id="PRO_5004032324" description="ribonuclease T1" evidence="9">
    <location>
        <begin position="19"/>
        <end position="141"/>
    </location>
</feature>
<evidence type="ECO:0000256" key="2">
    <source>
        <dbReference type="ARBA" id="ARBA00012549"/>
    </source>
</evidence>
<evidence type="ECO:0000256" key="4">
    <source>
        <dbReference type="ARBA" id="ARBA00022759"/>
    </source>
</evidence>
<dbReference type="Proteomes" id="UP000016931">
    <property type="component" value="Unassembled WGS sequence"/>
</dbReference>
<dbReference type="InterPro" id="IPR016191">
    <property type="entry name" value="Ribonuclease/ribotoxin"/>
</dbReference>
<dbReference type="eggNOG" id="ENOG502SA4T">
    <property type="taxonomic scope" value="Eukaryota"/>
</dbReference>
<dbReference type="Pfam" id="PF00545">
    <property type="entry name" value="Ribonuclease"/>
    <property type="match status" value="1"/>
</dbReference>
<evidence type="ECO:0000256" key="9">
    <source>
        <dbReference type="SAM" id="SignalP"/>
    </source>
</evidence>
<keyword evidence="6" id="KW-1015">Disulfide bond</keyword>
<dbReference type="CDD" id="cd00606">
    <property type="entry name" value="fungal_RNase"/>
    <property type="match status" value="1"/>
</dbReference>
<evidence type="ECO:0000256" key="3">
    <source>
        <dbReference type="ARBA" id="ARBA00022722"/>
    </source>
</evidence>
<keyword evidence="9" id="KW-0732">Signal</keyword>
<dbReference type="PANTHER" id="PTHR42104:SF1">
    <property type="entry name" value="EXTRACELLULAR GUANYL-SPECIFIC RIBONUCLEASE RNTA (AFU_ORTHOLOGUE AFUA_4G03230)"/>
    <property type="match status" value="1"/>
</dbReference>
<dbReference type="PANTHER" id="PTHR42104">
    <property type="entry name" value="EXTRACELLULAR GUANYL-SPECIFIC RIBONUCLEASE RNTA (AFU_ORTHOLOGUE AFUA_4G03230)"/>
    <property type="match status" value="1"/>
</dbReference>
<evidence type="ECO:0000313" key="11">
    <source>
        <dbReference type="Proteomes" id="UP000016931"/>
    </source>
</evidence>